<sequence>MTTKMTTRTLDLEKSLRRKGGKLKTIYEKHSDAEVKMLIDEKINYIWNYITHIDDIVSDEEFLKIDIKQKIEKKQSLKRVNYMDEIIYYNKNMNNLINIQKIRKTLHHFNIHVNMDDIVYMFLYYTNNEYFKNNIKNEIYFNDYIDKRKEKYKFHSINVNNLYINYDMFRHIFFNIDLNIENNGKIW</sequence>
<accession>A0A1Y1JHS0</accession>
<reference evidence="2" key="1">
    <citation type="submission" date="2017-04" db="EMBL/GenBank/DDBJ databases">
        <title>Plasmodium gonderi genome.</title>
        <authorList>
            <person name="Arisue N."/>
            <person name="Honma H."/>
            <person name="Kawai S."/>
            <person name="Tougan T."/>
            <person name="Tanabe K."/>
            <person name="Horii T."/>
        </authorList>
    </citation>
    <scope>NUCLEOTIDE SEQUENCE [LARGE SCALE GENOMIC DNA]</scope>
    <source>
        <strain evidence="2">ATCC 30045</strain>
    </source>
</reference>
<evidence type="ECO:0000313" key="2">
    <source>
        <dbReference type="Proteomes" id="UP000195521"/>
    </source>
</evidence>
<organism evidence="1 2">
    <name type="scientific">Plasmodium gonderi</name>
    <dbReference type="NCBI Taxonomy" id="77519"/>
    <lineage>
        <taxon>Eukaryota</taxon>
        <taxon>Sar</taxon>
        <taxon>Alveolata</taxon>
        <taxon>Apicomplexa</taxon>
        <taxon>Aconoidasida</taxon>
        <taxon>Haemosporida</taxon>
        <taxon>Plasmodiidae</taxon>
        <taxon>Plasmodium</taxon>
        <taxon>Plasmodium (Plasmodium)</taxon>
    </lineage>
</organism>
<dbReference type="OrthoDB" id="370356at2759"/>
<dbReference type="Proteomes" id="UP000195521">
    <property type="component" value="Unassembled WGS sequence"/>
</dbReference>
<name>A0A1Y1JHS0_PLAGO</name>
<dbReference type="OMA" id="LYINYDM"/>
<keyword evidence="2" id="KW-1185">Reference proteome</keyword>
<protein>
    <submittedName>
        <fullName evidence="1">Uncharacterized protein</fullName>
    </submittedName>
</protein>
<dbReference type="EMBL" id="BDQF01000010">
    <property type="protein sequence ID" value="GAW80885.1"/>
    <property type="molecule type" value="Genomic_DNA"/>
</dbReference>
<dbReference type="RefSeq" id="XP_028543474.1">
    <property type="nucleotide sequence ID" value="XM_028687673.1"/>
</dbReference>
<evidence type="ECO:0000313" key="1">
    <source>
        <dbReference type="EMBL" id="GAW80885.1"/>
    </source>
</evidence>
<dbReference type="GeneID" id="39747603"/>
<dbReference type="AlphaFoldDB" id="A0A1Y1JHS0"/>
<proteinExistence type="predicted"/>
<gene>
    <name evidence="1" type="ORF">PGO_090840</name>
</gene>
<comment type="caution">
    <text evidence="1">The sequence shown here is derived from an EMBL/GenBank/DDBJ whole genome shotgun (WGS) entry which is preliminary data.</text>
</comment>